<proteinExistence type="predicted"/>
<dbReference type="Pfam" id="PF03358">
    <property type="entry name" value="FMN_red"/>
    <property type="match status" value="1"/>
</dbReference>
<protein>
    <submittedName>
        <fullName evidence="2">FMN reductase</fullName>
    </submittedName>
</protein>
<dbReference type="RefSeq" id="WP_071632485.1">
    <property type="nucleotide sequence ID" value="NZ_MOEC01000014.1"/>
</dbReference>
<sequence length="185" mass="20247">MNILAISGSARRRSTNTALLSAMQSIAPKDVVINVFDGIGDLPVFSPDLEGSDEPDNVRLFKRAVSESDGLIISSPEYVRSLPGGLKNAIDWLVSGDQVIAKPVALVHASHRGDDMLETLRTVLATVSSGFNDSLFFRLAVMNEAPEQILRILKIPSNRQVAERFLFDFASFSRERLAEDANTET</sequence>
<dbReference type="InterPro" id="IPR005025">
    <property type="entry name" value="FMN_Rdtase-like_dom"/>
</dbReference>
<accession>A0A1J6I1F9</accession>
<reference evidence="2 3" key="1">
    <citation type="submission" date="2016-10" db="EMBL/GenBank/DDBJ databases">
        <title>The Draft Genome Sequence of the Potato Rhizosphere Bacteria Ochrobactrum sp. IPA7.2.</title>
        <authorList>
            <person name="Gogoleva N.E."/>
            <person name="Khlopko Y.A."/>
            <person name="Burygin G.L."/>
            <person name="Plotnikov A.O."/>
        </authorList>
    </citation>
    <scope>NUCLEOTIDE SEQUENCE [LARGE SCALE GENOMIC DNA]</scope>
    <source>
        <strain evidence="2 3">IPA7.2</strain>
    </source>
</reference>
<dbReference type="GO" id="GO:0005829">
    <property type="term" value="C:cytosol"/>
    <property type="evidence" value="ECO:0007669"/>
    <property type="project" value="TreeGrafter"/>
</dbReference>
<dbReference type="SUPFAM" id="SSF52218">
    <property type="entry name" value="Flavoproteins"/>
    <property type="match status" value="1"/>
</dbReference>
<feature type="domain" description="NADPH-dependent FMN reductase-like" evidence="1">
    <location>
        <begin position="1"/>
        <end position="127"/>
    </location>
</feature>
<dbReference type="Proteomes" id="UP000182985">
    <property type="component" value="Unassembled WGS sequence"/>
</dbReference>
<dbReference type="GO" id="GO:0010181">
    <property type="term" value="F:FMN binding"/>
    <property type="evidence" value="ECO:0007669"/>
    <property type="project" value="TreeGrafter"/>
</dbReference>
<evidence type="ECO:0000313" key="2">
    <source>
        <dbReference type="EMBL" id="OIS92714.1"/>
    </source>
</evidence>
<evidence type="ECO:0000259" key="1">
    <source>
        <dbReference type="Pfam" id="PF03358"/>
    </source>
</evidence>
<evidence type="ECO:0000313" key="3">
    <source>
        <dbReference type="Proteomes" id="UP000182985"/>
    </source>
</evidence>
<dbReference type="PANTHER" id="PTHR30543:SF21">
    <property type="entry name" value="NAD(P)H-DEPENDENT FMN REDUCTASE LOT6"/>
    <property type="match status" value="1"/>
</dbReference>
<dbReference type="EMBL" id="MOEC01000014">
    <property type="protein sequence ID" value="OIS92714.1"/>
    <property type="molecule type" value="Genomic_DNA"/>
</dbReference>
<dbReference type="OrthoDB" id="9812295at2"/>
<dbReference type="InterPro" id="IPR029039">
    <property type="entry name" value="Flavoprotein-like_sf"/>
</dbReference>
<organism evidence="2 3">
    <name type="scientific">Brucella cytisi</name>
    <dbReference type="NCBI Taxonomy" id="407152"/>
    <lineage>
        <taxon>Bacteria</taxon>
        <taxon>Pseudomonadati</taxon>
        <taxon>Pseudomonadota</taxon>
        <taxon>Alphaproteobacteria</taxon>
        <taxon>Hyphomicrobiales</taxon>
        <taxon>Brucellaceae</taxon>
        <taxon>Brucella/Ochrobactrum group</taxon>
        <taxon>Brucella</taxon>
    </lineage>
</organism>
<name>A0A1J6I1F9_9HYPH</name>
<dbReference type="GO" id="GO:0016491">
    <property type="term" value="F:oxidoreductase activity"/>
    <property type="evidence" value="ECO:0007669"/>
    <property type="project" value="InterPro"/>
</dbReference>
<comment type="caution">
    <text evidence="2">The sequence shown here is derived from an EMBL/GenBank/DDBJ whole genome shotgun (WGS) entry which is preliminary data.</text>
</comment>
<dbReference type="PANTHER" id="PTHR30543">
    <property type="entry name" value="CHROMATE REDUCTASE"/>
    <property type="match status" value="1"/>
</dbReference>
<gene>
    <name evidence="2" type="ORF">BLA27_14835</name>
</gene>
<dbReference type="Gene3D" id="3.40.50.360">
    <property type="match status" value="1"/>
</dbReference>
<dbReference type="InterPro" id="IPR050712">
    <property type="entry name" value="NAD(P)H-dep_reductase"/>
</dbReference>
<keyword evidence="3" id="KW-1185">Reference proteome</keyword>
<dbReference type="AlphaFoldDB" id="A0A1J6I1F9"/>